<comment type="caution">
    <text evidence="3">The sequence shown here is derived from an EMBL/GenBank/DDBJ whole genome shotgun (WGS) entry which is preliminary data.</text>
</comment>
<evidence type="ECO:0000313" key="4">
    <source>
        <dbReference type="Proteomes" id="UP000702425"/>
    </source>
</evidence>
<keyword evidence="2" id="KW-1133">Transmembrane helix</keyword>
<gene>
    <name evidence="3" type="ORF">E5S67_02853</name>
</gene>
<keyword evidence="2" id="KW-0812">Transmembrane</keyword>
<keyword evidence="2" id="KW-0472">Membrane</keyword>
<dbReference type="EMBL" id="SRRZ01000047">
    <property type="protein sequence ID" value="NQE35123.1"/>
    <property type="molecule type" value="Genomic_DNA"/>
</dbReference>
<name>A0ABX2CY59_9CYAN</name>
<keyword evidence="4" id="KW-1185">Reference proteome</keyword>
<evidence type="ECO:0000256" key="2">
    <source>
        <dbReference type="SAM" id="Phobius"/>
    </source>
</evidence>
<evidence type="ECO:0000256" key="1">
    <source>
        <dbReference type="SAM" id="MobiDB-lite"/>
    </source>
</evidence>
<feature type="transmembrane region" description="Helical" evidence="2">
    <location>
        <begin position="43"/>
        <end position="62"/>
    </location>
</feature>
<feature type="region of interest" description="Disordered" evidence="1">
    <location>
        <begin position="1"/>
        <end position="23"/>
    </location>
</feature>
<organism evidence="3 4">
    <name type="scientific">Microcoleus asticus IPMA8</name>
    <dbReference type="NCBI Taxonomy" id="2563858"/>
    <lineage>
        <taxon>Bacteria</taxon>
        <taxon>Bacillati</taxon>
        <taxon>Cyanobacteriota</taxon>
        <taxon>Cyanophyceae</taxon>
        <taxon>Oscillatoriophycideae</taxon>
        <taxon>Oscillatoriales</taxon>
        <taxon>Microcoleaceae</taxon>
        <taxon>Microcoleus</taxon>
        <taxon>Microcoleus asticus</taxon>
    </lineage>
</organism>
<dbReference type="Proteomes" id="UP000702425">
    <property type="component" value="Unassembled WGS sequence"/>
</dbReference>
<evidence type="ECO:0000313" key="3">
    <source>
        <dbReference type="EMBL" id="NQE35123.1"/>
    </source>
</evidence>
<proteinExistence type="predicted"/>
<dbReference type="RefSeq" id="WP_172188260.1">
    <property type="nucleotide sequence ID" value="NZ_CAWPPK010000260.1"/>
</dbReference>
<feature type="compositionally biased region" description="Low complexity" evidence="1">
    <location>
        <begin position="7"/>
        <end position="21"/>
    </location>
</feature>
<accession>A0ABX2CY59</accession>
<reference evidence="3 4" key="1">
    <citation type="journal article" date="2020" name="Sci. Rep.">
        <title>A novel cyanobacterial geosmin producer, revising GeoA distribution and dispersion patterns in Bacteria.</title>
        <authorList>
            <person name="Churro C."/>
            <person name="Semedo-Aguiar A.P."/>
            <person name="Silva A.D."/>
            <person name="Pereira-Leal J.B."/>
            <person name="Leite R.B."/>
        </authorList>
    </citation>
    <scope>NUCLEOTIDE SEQUENCE [LARGE SCALE GENOMIC DNA]</scope>
    <source>
        <strain evidence="3 4">IPMA8</strain>
    </source>
</reference>
<protein>
    <submittedName>
        <fullName evidence="3">Uncharacterized protein</fullName>
    </submittedName>
</protein>
<sequence>MSEIPAEQTQTNLPTPETTTESSISGVENVKNSLGNVLNSWKLKVGLGVAVLFAVSLFAFYWQHMIAVIGMKSWSARSGANAIECMVRDTNNDEYVSCSALLDQQIVPLECSSSLFNIGCRVNYGTAAPNPRQNSPRS</sequence>